<sequence length="566" mass="60798">MKTYRALLLSGLVWLLLTDLLGLLIPWLIKEGIDSVQMARYGQLTTVGGLLAGAALVRFVTRSWSRYPFLHAACRLENALRHDLLNRLLAQNGSFFDRFRTGDLLSRFTNDINNLRTLAGFGLMIFVNTLAVYGMTLVVLLRMSAPLTLAALLPYPLLLLLTRYLSTRLQTASARVQMGLGQVSEALEEGISGQAVIRSSGLQALRADRFDGHNNDYLDASLSLARLRSALGPSMALIAPLSTMAIFYLGGRQVIAHRMSLGELVAFNAYLAQLAMPTLMLGWILGLVQRGAASAERLGEILGSSPPSGGQPVVAAARPPSVSLKNLCFGYNQKPVLRGLSLEVPAGSLIGIAGPTGCGKSTLLHLLAGLYPVPAGQVLIGGQDLAMLDGEAHRLRVAMVPQESRLFSGSVGENLLYATPGAQASLLKRLSRTVSLDAEVANFSEGFDTRVGEGGQALSGGQRQRVCLGRALGRGGGLWLLDDPFSHLDAATSQRIWRRLLRLLAGKTVFLVSGQASLLAAADCIAILENGRLQECGSHQQLLAEGGWYARLVEKERLQRELEGLA</sequence>
<dbReference type="AlphaFoldDB" id="A0A1L3GJV1"/>
<dbReference type="InterPro" id="IPR011527">
    <property type="entry name" value="ABC1_TM_dom"/>
</dbReference>
<dbReference type="Pfam" id="PF00664">
    <property type="entry name" value="ABC_membrane"/>
    <property type="match status" value="1"/>
</dbReference>
<keyword evidence="5 7" id="KW-1133">Transmembrane helix</keyword>
<feature type="transmembrane region" description="Helical" evidence="7">
    <location>
        <begin position="41"/>
        <end position="60"/>
    </location>
</feature>
<feature type="transmembrane region" description="Helical" evidence="7">
    <location>
        <begin position="270"/>
        <end position="288"/>
    </location>
</feature>
<dbReference type="GO" id="GO:0015421">
    <property type="term" value="F:ABC-type oligopeptide transporter activity"/>
    <property type="evidence" value="ECO:0007669"/>
    <property type="project" value="TreeGrafter"/>
</dbReference>
<feature type="domain" description="ABC transmembrane type-1" evidence="9">
    <location>
        <begin position="11"/>
        <end position="290"/>
    </location>
</feature>
<keyword evidence="6 7" id="KW-0472">Membrane</keyword>
<dbReference type="GO" id="GO:0005524">
    <property type="term" value="F:ATP binding"/>
    <property type="evidence" value="ECO:0007669"/>
    <property type="project" value="UniProtKB-KW"/>
</dbReference>
<dbReference type="GO" id="GO:0005886">
    <property type="term" value="C:plasma membrane"/>
    <property type="evidence" value="ECO:0007669"/>
    <property type="project" value="UniProtKB-SubCell"/>
</dbReference>
<dbReference type="EMBL" id="CP015518">
    <property type="protein sequence ID" value="APG26223.1"/>
    <property type="molecule type" value="Genomic_DNA"/>
</dbReference>
<evidence type="ECO:0000259" key="9">
    <source>
        <dbReference type="PROSITE" id="PS50929"/>
    </source>
</evidence>
<dbReference type="PROSITE" id="PS50893">
    <property type="entry name" value="ABC_TRANSPORTER_2"/>
    <property type="match status" value="1"/>
</dbReference>
<evidence type="ECO:0000256" key="5">
    <source>
        <dbReference type="ARBA" id="ARBA00022989"/>
    </source>
</evidence>
<proteinExistence type="predicted"/>
<dbReference type="InterPro" id="IPR003439">
    <property type="entry name" value="ABC_transporter-like_ATP-bd"/>
</dbReference>
<evidence type="ECO:0000256" key="3">
    <source>
        <dbReference type="ARBA" id="ARBA00022741"/>
    </source>
</evidence>
<gene>
    <name evidence="10" type="ORF">A7E75_06405</name>
</gene>
<protein>
    <recommendedName>
        <fullName evidence="12">ABC transporter related protein</fullName>
    </recommendedName>
</protein>
<dbReference type="InterPro" id="IPR039421">
    <property type="entry name" value="Type_1_exporter"/>
</dbReference>
<dbReference type="SUPFAM" id="SSF52540">
    <property type="entry name" value="P-loop containing nucleoside triphosphate hydrolases"/>
    <property type="match status" value="1"/>
</dbReference>
<comment type="subcellular location">
    <subcellularLocation>
        <location evidence="1">Cell membrane</location>
        <topology evidence="1">Multi-pass membrane protein</topology>
    </subcellularLocation>
</comment>
<dbReference type="Gene3D" id="3.40.50.300">
    <property type="entry name" value="P-loop containing nucleotide triphosphate hydrolases"/>
    <property type="match status" value="1"/>
</dbReference>
<evidence type="ECO:0000256" key="6">
    <source>
        <dbReference type="ARBA" id="ARBA00023136"/>
    </source>
</evidence>
<dbReference type="PROSITE" id="PS00211">
    <property type="entry name" value="ABC_TRANSPORTER_1"/>
    <property type="match status" value="1"/>
</dbReference>
<evidence type="ECO:0000256" key="4">
    <source>
        <dbReference type="ARBA" id="ARBA00022840"/>
    </source>
</evidence>
<evidence type="ECO:0000256" key="1">
    <source>
        <dbReference type="ARBA" id="ARBA00004651"/>
    </source>
</evidence>
<evidence type="ECO:0000259" key="8">
    <source>
        <dbReference type="PROSITE" id="PS50893"/>
    </source>
</evidence>
<dbReference type="STRING" id="29542.A6070_00340"/>
<evidence type="ECO:0008006" key="12">
    <source>
        <dbReference type="Google" id="ProtNLM"/>
    </source>
</evidence>
<feature type="transmembrane region" description="Helical" evidence="7">
    <location>
        <begin position="230"/>
        <end position="250"/>
    </location>
</feature>
<keyword evidence="11" id="KW-1185">Reference proteome</keyword>
<dbReference type="PANTHER" id="PTHR43394">
    <property type="entry name" value="ATP-DEPENDENT PERMEASE MDL1, MITOCHONDRIAL"/>
    <property type="match status" value="1"/>
</dbReference>
<dbReference type="InterPro" id="IPR003593">
    <property type="entry name" value="AAA+_ATPase"/>
</dbReference>
<dbReference type="InterPro" id="IPR036640">
    <property type="entry name" value="ABC1_TM_sf"/>
</dbReference>
<dbReference type="InterPro" id="IPR027417">
    <property type="entry name" value="P-loop_NTPase"/>
</dbReference>
<dbReference type="GO" id="GO:0016887">
    <property type="term" value="F:ATP hydrolysis activity"/>
    <property type="evidence" value="ECO:0007669"/>
    <property type="project" value="InterPro"/>
</dbReference>
<name>A0A1L3GJV1_SYNAC</name>
<evidence type="ECO:0000256" key="2">
    <source>
        <dbReference type="ARBA" id="ARBA00022692"/>
    </source>
</evidence>
<keyword evidence="2 7" id="KW-0812">Transmembrane</keyword>
<evidence type="ECO:0000313" key="10">
    <source>
        <dbReference type="EMBL" id="APG26223.1"/>
    </source>
</evidence>
<dbReference type="InterPro" id="IPR017871">
    <property type="entry name" value="ABC_transporter-like_CS"/>
</dbReference>
<dbReference type="PROSITE" id="PS50929">
    <property type="entry name" value="ABC_TM1F"/>
    <property type="match status" value="1"/>
</dbReference>
<feature type="transmembrane region" description="Helical" evidence="7">
    <location>
        <begin position="117"/>
        <end position="141"/>
    </location>
</feature>
<feature type="transmembrane region" description="Helical" evidence="7">
    <location>
        <begin position="147"/>
        <end position="165"/>
    </location>
</feature>
<dbReference type="SUPFAM" id="SSF90123">
    <property type="entry name" value="ABC transporter transmembrane region"/>
    <property type="match status" value="1"/>
</dbReference>
<dbReference type="Pfam" id="PF00005">
    <property type="entry name" value="ABC_tran"/>
    <property type="match status" value="1"/>
</dbReference>
<dbReference type="Proteomes" id="UP000182264">
    <property type="component" value="Chromosome"/>
</dbReference>
<feature type="transmembrane region" description="Helical" evidence="7">
    <location>
        <begin position="7"/>
        <end position="29"/>
    </location>
</feature>
<dbReference type="PANTHER" id="PTHR43394:SF1">
    <property type="entry name" value="ATP-BINDING CASSETTE SUB-FAMILY B MEMBER 10, MITOCHONDRIAL"/>
    <property type="match status" value="1"/>
</dbReference>
<dbReference type="CDD" id="cd18541">
    <property type="entry name" value="ABC_6TM_TmrB_like"/>
    <property type="match status" value="1"/>
</dbReference>
<feature type="domain" description="ABC transporter" evidence="8">
    <location>
        <begin position="322"/>
        <end position="555"/>
    </location>
</feature>
<keyword evidence="3" id="KW-0547">Nucleotide-binding</keyword>
<evidence type="ECO:0000313" key="11">
    <source>
        <dbReference type="Proteomes" id="UP000182264"/>
    </source>
</evidence>
<dbReference type="Gene3D" id="1.20.1560.10">
    <property type="entry name" value="ABC transporter type 1, transmembrane domain"/>
    <property type="match status" value="1"/>
</dbReference>
<keyword evidence="4" id="KW-0067">ATP-binding</keyword>
<dbReference type="SMART" id="SM00382">
    <property type="entry name" value="AAA"/>
    <property type="match status" value="1"/>
</dbReference>
<organism evidence="10 11">
    <name type="scientific">Syntrophotalea acetylenica</name>
    <name type="common">Pelobacter acetylenicus</name>
    <dbReference type="NCBI Taxonomy" id="29542"/>
    <lineage>
        <taxon>Bacteria</taxon>
        <taxon>Pseudomonadati</taxon>
        <taxon>Thermodesulfobacteriota</taxon>
        <taxon>Desulfuromonadia</taxon>
        <taxon>Desulfuromonadales</taxon>
        <taxon>Syntrophotaleaceae</taxon>
        <taxon>Syntrophotalea</taxon>
    </lineage>
</organism>
<reference evidence="10 11" key="1">
    <citation type="journal article" date="2017" name="Genome Announc.">
        <title>Complete Genome Sequences of Two Acetylene-Fermenting Pelobacter acetylenicus Strains.</title>
        <authorList>
            <person name="Sutton J.M."/>
            <person name="Baesman S.M."/>
            <person name="Fierst J.L."/>
            <person name="Poret-Peterson A.T."/>
            <person name="Oremland R.S."/>
            <person name="Dunlap D.S."/>
            <person name="Akob D.M."/>
        </authorList>
    </citation>
    <scope>NUCLEOTIDE SEQUENCE [LARGE SCALE GENOMIC DNA]</scope>
    <source>
        <strain evidence="10 11">DSM 3247</strain>
    </source>
</reference>
<evidence type="ECO:0000256" key="7">
    <source>
        <dbReference type="SAM" id="Phobius"/>
    </source>
</evidence>
<accession>A0A1L3GJV1</accession>